<feature type="domain" description="Secretion system C-terminal sorting" evidence="2">
    <location>
        <begin position="415"/>
        <end position="480"/>
    </location>
</feature>
<name>A0A3D9CZS8_9FLAO</name>
<dbReference type="NCBIfam" id="TIGR04183">
    <property type="entry name" value="Por_Secre_tail"/>
    <property type="match status" value="1"/>
</dbReference>
<organism evidence="3 4">
    <name type="scientific">Epilithonimonas hispanica</name>
    <dbReference type="NCBI Taxonomy" id="358687"/>
    <lineage>
        <taxon>Bacteria</taxon>
        <taxon>Pseudomonadati</taxon>
        <taxon>Bacteroidota</taxon>
        <taxon>Flavobacteriia</taxon>
        <taxon>Flavobacteriales</taxon>
        <taxon>Weeksellaceae</taxon>
        <taxon>Chryseobacterium group</taxon>
        <taxon>Epilithonimonas</taxon>
    </lineage>
</organism>
<proteinExistence type="predicted"/>
<keyword evidence="4" id="KW-1185">Reference proteome</keyword>
<evidence type="ECO:0000259" key="2">
    <source>
        <dbReference type="Pfam" id="PF18962"/>
    </source>
</evidence>
<evidence type="ECO:0000256" key="1">
    <source>
        <dbReference type="ARBA" id="ARBA00022729"/>
    </source>
</evidence>
<dbReference type="Proteomes" id="UP000256326">
    <property type="component" value="Unassembled WGS sequence"/>
</dbReference>
<gene>
    <name evidence="3" type="ORF">DRF58_06975</name>
</gene>
<dbReference type="OrthoDB" id="1403372at2"/>
<dbReference type="PANTHER" id="PTHR36220">
    <property type="entry name" value="UNNAMED PRODUCT"/>
    <property type="match status" value="1"/>
</dbReference>
<dbReference type="AlphaFoldDB" id="A0A3D9CZS8"/>
<dbReference type="Pfam" id="PF14312">
    <property type="entry name" value="FG-GAP_2"/>
    <property type="match status" value="2"/>
</dbReference>
<reference evidence="3 4" key="1">
    <citation type="journal article" date="2006" name="Int. J. Syst. Evol. Microbiol.">
        <title>Chryseobacterium hispanicum sp. nov., isolated from the drinking water distribution system of Sevilla, Spain.</title>
        <authorList>
            <person name="Gallego V."/>
            <person name="Garcia M.T."/>
            <person name="Ventosa A."/>
        </authorList>
    </citation>
    <scope>NUCLEOTIDE SEQUENCE [LARGE SCALE GENOMIC DNA]</scope>
    <source>
        <strain evidence="3 4">KCTC 22104</strain>
    </source>
</reference>
<sequence length="482" mass="50631">MKKLFLLSFFIPFAGMSQWSQEGSNIGAVTYGNQIGGGYLGSNSDGSIIVVGAHGYSSNTGQVRVLKFQNNDWVKLGSSLNGDNSGDFFGWATSISKDGYTIAVGAFYNDNYMSDAGEVKVFHYDGTDWVQVGSNIYGEAKNDYHGRCVSISADGSVVAVGVNNNGIGKARIYRFNGTSWVKIGGDIVGTGNGDQFGRSISINSEGNIVAVGANQNSTSATSAGQVRVFKLSDNNTWEQLGQSLNGTAASDSFGISVDLDKTGEILAVGANTNDDAGSNAGQIKVYKLSSNLWQQVGGNINGDAAGDSLGWGLSLSDDGNTLAAGAYLSKVHGTGSGQVKVLKFSNNSWNIVGEPLYGTTNNFNLGKAVALNSDGKLLLASSPAGAYSVGFVQAYKYTDPVMGVSDFNEKAIAFYPNPARENLTVTNAKQDSDYSIYNLAGQKLISGKVGTGKIPVQKLAKGNYLLVLTEGGKNKEAKFIKQ</sequence>
<dbReference type="PANTHER" id="PTHR36220:SF1">
    <property type="entry name" value="GAMMA TUBULIN COMPLEX COMPONENT C-TERMINAL DOMAIN-CONTAINING PROTEIN"/>
    <property type="match status" value="1"/>
</dbReference>
<dbReference type="EMBL" id="QNUG01000011">
    <property type="protein sequence ID" value="REC71269.1"/>
    <property type="molecule type" value="Genomic_DNA"/>
</dbReference>
<dbReference type="SUPFAM" id="SSF50965">
    <property type="entry name" value="Galactose oxidase, central domain"/>
    <property type="match status" value="2"/>
</dbReference>
<dbReference type="InterPro" id="IPR026444">
    <property type="entry name" value="Secre_tail"/>
</dbReference>
<dbReference type="Pfam" id="PF18962">
    <property type="entry name" value="Por_Secre_tail"/>
    <property type="match status" value="1"/>
</dbReference>
<protein>
    <recommendedName>
        <fullName evidence="2">Secretion system C-terminal sorting domain-containing protein</fullName>
    </recommendedName>
</protein>
<evidence type="ECO:0000313" key="3">
    <source>
        <dbReference type="EMBL" id="REC71269.1"/>
    </source>
</evidence>
<evidence type="ECO:0000313" key="4">
    <source>
        <dbReference type="Proteomes" id="UP000256326"/>
    </source>
</evidence>
<accession>A0A3D9CZS8</accession>
<dbReference type="RefSeq" id="WP_116034145.1">
    <property type="nucleotide sequence ID" value="NZ_JBHLVV010000005.1"/>
</dbReference>
<dbReference type="InterPro" id="IPR011043">
    <property type="entry name" value="Gal_Oxase/kelch_b-propeller"/>
</dbReference>
<comment type="caution">
    <text evidence="3">The sequence shown here is derived from an EMBL/GenBank/DDBJ whole genome shotgun (WGS) entry which is preliminary data.</text>
</comment>
<dbReference type="InterPro" id="IPR013517">
    <property type="entry name" value="FG-GAP"/>
</dbReference>
<keyword evidence="1" id="KW-0732">Signal</keyword>